<reference evidence="5" key="2">
    <citation type="journal article" date="2017" name="Nat. Plants">
        <title>The Aegilops tauschii genome reveals multiple impacts of transposons.</title>
        <authorList>
            <person name="Zhao G."/>
            <person name="Zou C."/>
            <person name="Li K."/>
            <person name="Wang K."/>
            <person name="Li T."/>
            <person name="Gao L."/>
            <person name="Zhang X."/>
            <person name="Wang H."/>
            <person name="Yang Z."/>
            <person name="Liu X."/>
            <person name="Jiang W."/>
            <person name="Mao L."/>
            <person name="Kong X."/>
            <person name="Jiao Y."/>
            <person name="Jia J."/>
        </authorList>
    </citation>
    <scope>NUCLEOTIDE SEQUENCE [LARGE SCALE GENOMIC DNA]</scope>
    <source>
        <strain evidence="5">cv. AL8/78</strain>
    </source>
</reference>
<feature type="signal peptide" evidence="3">
    <location>
        <begin position="1"/>
        <end position="24"/>
    </location>
</feature>
<reference evidence="4" key="3">
    <citation type="journal article" date="2017" name="Nature">
        <title>Genome sequence of the progenitor of the wheat D genome Aegilops tauschii.</title>
        <authorList>
            <person name="Luo M.C."/>
            <person name="Gu Y.Q."/>
            <person name="Puiu D."/>
            <person name="Wang H."/>
            <person name="Twardziok S.O."/>
            <person name="Deal K.R."/>
            <person name="Huo N."/>
            <person name="Zhu T."/>
            <person name="Wang L."/>
            <person name="Wang Y."/>
            <person name="McGuire P.E."/>
            <person name="Liu S."/>
            <person name="Long H."/>
            <person name="Ramasamy R.K."/>
            <person name="Rodriguez J.C."/>
            <person name="Van S.L."/>
            <person name="Yuan L."/>
            <person name="Wang Z."/>
            <person name="Xia Z."/>
            <person name="Xiao L."/>
            <person name="Anderson O.D."/>
            <person name="Ouyang S."/>
            <person name="Liang Y."/>
            <person name="Zimin A.V."/>
            <person name="Pertea G."/>
            <person name="Qi P."/>
            <person name="Bennetzen J.L."/>
            <person name="Dai X."/>
            <person name="Dawson M.W."/>
            <person name="Muller H.G."/>
            <person name="Kugler K."/>
            <person name="Rivarola-Duarte L."/>
            <person name="Spannagl M."/>
            <person name="Mayer K.F.X."/>
            <person name="Lu F.H."/>
            <person name="Bevan M.W."/>
            <person name="Leroy P."/>
            <person name="Li P."/>
            <person name="You F.M."/>
            <person name="Sun Q."/>
            <person name="Liu Z."/>
            <person name="Lyons E."/>
            <person name="Wicker T."/>
            <person name="Salzberg S.L."/>
            <person name="Devos K.M."/>
            <person name="Dvorak J."/>
        </authorList>
    </citation>
    <scope>NUCLEOTIDE SEQUENCE [LARGE SCALE GENOMIC DNA]</scope>
    <source>
        <strain evidence="4">cv. AL8/78</strain>
    </source>
</reference>
<evidence type="ECO:0000313" key="4">
    <source>
        <dbReference type="EnsemblPlants" id="AET3Gv20763800.69"/>
    </source>
</evidence>
<dbReference type="SUPFAM" id="SSF51445">
    <property type="entry name" value="(Trans)glycosidases"/>
    <property type="match status" value="1"/>
</dbReference>
<keyword evidence="2" id="KW-0378">Hydrolase</keyword>
<proteinExistence type="inferred from homology"/>
<dbReference type="InterPro" id="IPR033132">
    <property type="entry name" value="GH_1_N_CS"/>
</dbReference>
<organism evidence="4 5">
    <name type="scientific">Aegilops tauschii subsp. strangulata</name>
    <name type="common">Goatgrass</name>
    <dbReference type="NCBI Taxonomy" id="200361"/>
    <lineage>
        <taxon>Eukaryota</taxon>
        <taxon>Viridiplantae</taxon>
        <taxon>Streptophyta</taxon>
        <taxon>Embryophyta</taxon>
        <taxon>Tracheophyta</taxon>
        <taxon>Spermatophyta</taxon>
        <taxon>Magnoliopsida</taxon>
        <taxon>Liliopsida</taxon>
        <taxon>Poales</taxon>
        <taxon>Poaceae</taxon>
        <taxon>BOP clade</taxon>
        <taxon>Pooideae</taxon>
        <taxon>Triticodae</taxon>
        <taxon>Triticeae</taxon>
        <taxon>Triticinae</taxon>
        <taxon>Aegilops</taxon>
    </lineage>
</organism>
<evidence type="ECO:0000256" key="1">
    <source>
        <dbReference type="ARBA" id="ARBA00010838"/>
    </source>
</evidence>
<dbReference type="Gene3D" id="3.20.20.80">
    <property type="entry name" value="Glycosidases"/>
    <property type="match status" value="1"/>
</dbReference>
<reference evidence="4" key="4">
    <citation type="submission" date="2019-03" db="UniProtKB">
        <authorList>
            <consortium name="EnsemblPlants"/>
        </authorList>
    </citation>
    <scope>IDENTIFICATION</scope>
</reference>
<name>A0A453FSB9_AEGTS</name>
<feature type="chain" id="PRO_5019537561" evidence="3">
    <location>
        <begin position="25"/>
        <end position="102"/>
    </location>
</feature>
<protein>
    <submittedName>
        <fullName evidence="4">Uncharacterized protein</fullName>
    </submittedName>
</protein>
<sequence>MGMGATAFFYLLLSLWLWVQDAAAATGLGFTRSDFPREFVFGAGTSAYQYEGAVAEDGRSPSSWDTFTHADFLHCRQNARQKHGRCCCRWVPQIHGGCEAHV</sequence>
<evidence type="ECO:0000313" key="5">
    <source>
        <dbReference type="Proteomes" id="UP000015105"/>
    </source>
</evidence>
<dbReference type="Proteomes" id="UP000015105">
    <property type="component" value="Chromosome 3D"/>
</dbReference>
<dbReference type="GO" id="GO:0008422">
    <property type="term" value="F:beta-glucosidase activity"/>
    <property type="evidence" value="ECO:0007669"/>
    <property type="project" value="UniProtKB-ARBA"/>
</dbReference>
<keyword evidence="5" id="KW-1185">Reference proteome</keyword>
<dbReference type="GO" id="GO:0005975">
    <property type="term" value="P:carbohydrate metabolic process"/>
    <property type="evidence" value="ECO:0007669"/>
    <property type="project" value="InterPro"/>
</dbReference>
<reference evidence="5" key="1">
    <citation type="journal article" date="2014" name="Science">
        <title>Ancient hybridizations among the ancestral genomes of bread wheat.</title>
        <authorList>
            <consortium name="International Wheat Genome Sequencing Consortium,"/>
            <person name="Marcussen T."/>
            <person name="Sandve S.R."/>
            <person name="Heier L."/>
            <person name="Spannagl M."/>
            <person name="Pfeifer M."/>
            <person name="Jakobsen K.S."/>
            <person name="Wulff B.B."/>
            <person name="Steuernagel B."/>
            <person name="Mayer K.F."/>
            <person name="Olsen O.A."/>
        </authorList>
    </citation>
    <scope>NUCLEOTIDE SEQUENCE [LARGE SCALE GENOMIC DNA]</scope>
    <source>
        <strain evidence="5">cv. AL8/78</strain>
    </source>
</reference>
<comment type="similarity">
    <text evidence="1">Belongs to the glycosyl hydrolase 1 family.</text>
</comment>
<accession>A0A453FSB9</accession>
<reference evidence="4" key="5">
    <citation type="journal article" date="2021" name="G3 (Bethesda)">
        <title>Aegilops tauschii genome assembly Aet v5.0 features greater sequence contiguity and improved annotation.</title>
        <authorList>
            <person name="Wang L."/>
            <person name="Zhu T."/>
            <person name="Rodriguez J.C."/>
            <person name="Deal K.R."/>
            <person name="Dubcovsky J."/>
            <person name="McGuire P.E."/>
            <person name="Lux T."/>
            <person name="Spannagl M."/>
            <person name="Mayer K.F.X."/>
            <person name="Baldrich P."/>
            <person name="Meyers B.C."/>
            <person name="Huo N."/>
            <person name="Gu Y.Q."/>
            <person name="Zhou H."/>
            <person name="Devos K.M."/>
            <person name="Bennetzen J.L."/>
            <person name="Unver T."/>
            <person name="Budak H."/>
            <person name="Gulick P.J."/>
            <person name="Galiba G."/>
            <person name="Kalapos B."/>
            <person name="Nelson D.R."/>
            <person name="Li P."/>
            <person name="You F.M."/>
            <person name="Luo M.C."/>
            <person name="Dvorak J."/>
        </authorList>
    </citation>
    <scope>NUCLEOTIDE SEQUENCE [LARGE SCALE GENOMIC DNA]</scope>
    <source>
        <strain evidence="4">cv. AL8/78</strain>
    </source>
</reference>
<evidence type="ECO:0000256" key="2">
    <source>
        <dbReference type="ARBA" id="ARBA00022801"/>
    </source>
</evidence>
<dbReference type="InterPro" id="IPR017853">
    <property type="entry name" value="GH"/>
</dbReference>
<dbReference type="EnsemblPlants" id="AET3Gv20763800.69">
    <property type="protein sequence ID" value="AET3Gv20763800.69"/>
    <property type="gene ID" value="AET3Gv20763800"/>
</dbReference>
<dbReference type="AlphaFoldDB" id="A0A453FSB9"/>
<dbReference type="Pfam" id="PF00232">
    <property type="entry name" value="Glyco_hydro_1"/>
    <property type="match status" value="1"/>
</dbReference>
<dbReference type="InterPro" id="IPR001360">
    <property type="entry name" value="Glyco_hydro_1"/>
</dbReference>
<keyword evidence="3" id="KW-0732">Signal</keyword>
<evidence type="ECO:0000256" key="3">
    <source>
        <dbReference type="SAM" id="SignalP"/>
    </source>
</evidence>
<dbReference type="Gramene" id="AET3Gv20763800.69">
    <property type="protein sequence ID" value="AET3Gv20763800.69"/>
    <property type="gene ID" value="AET3Gv20763800"/>
</dbReference>
<dbReference type="PROSITE" id="PS00653">
    <property type="entry name" value="GLYCOSYL_HYDROL_F1_2"/>
    <property type="match status" value="1"/>
</dbReference>